<feature type="transmembrane region" description="Helical" evidence="1">
    <location>
        <begin position="156"/>
        <end position="180"/>
    </location>
</feature>
<dbReference type="Pfam" id="PF11139">
    <property type="entry name" value="SfLAP"/>
    <property type="match status" value="1"/>
</dbReference>
<protein>
    <submittedName>
        <fullName evidence="2">GAP family protein</fullName>
    </submittedName>
</protein>
<reference evidence="2 3" key="1">
    <citation type="submission" date="2021-04" db="EMBL/GenBank/DDBJ databases">
        <title>Nocardia tengchongensis.</title>
        <authorList>
            <person name="Zhuang k."/>
            <person name="Ran Y."/>
            <person name="Li W."/>
        </authorList>
    </citation>
    <scope>NUCLEOTIDE SEQUENCE [LARGE SCALE GENOMIC DNA]</scope>
    <source>
        <strain evidence="2 3">CFH S0057</strain>
    </source>
</reference>
<dbReference type="InterPro" id="IPR021315">
    <property type="entry name" value="Gap/Sap"/>
</dbReference>
<feature type="transmembrane region" description="Helical" evidence="1">
    <location>
        <begin position="6"/>
        <end position="30"/>
    </location>
</feature>
<gene>
    <name evidence="2" type="ORF">KHQ06_17835</name>
</gene>
<feature type="transmembrane region" description="Helical" evidence="1">
    <location>
        <begin position="201"/>
        <end position="223"/>
    </location>
</feature>
<organism evidence="2 3">
    <name type="scientific">Nocardia tengchongensis</name>
    <dbReference type="NCBI Taxonomy" id="2055889"/>
    <lineage>
        <taxon>Bacteria</taxon>
        <taxon>Bacillati</taxon>
        <taxon>Actinomycetota</taxon>
        <taxon>Actinomycetes</taxon>
        <taxon>Mycobacteriales</taxon>
        <taxon>Nocardiaceae</taxon>
        <taxon>Nocardia</taxon>
    </lineage>
</organism>
<dbReference type="EMBL" id="CP074371">
    <property type="protein sequence ID" value="QVI24428.1"/>
    <property type="molecule type" value="Genomic_DNA"/>
</dbReference>
<accession>A0ABX8CYT7</accession>
<feature type="transmembrane region" description="Helical" evidence="1">
    <location>
        <begin position="42"/>
        <end position="68"/>
    </location>
</feature>
<evidence type="ECO:0000313" key="3">
    <source>
        <dbReference type="Proteomes" id="UP000683310"/>
    </source>
</evidence>
<evidence type="ECO:0000256" key="1">
    <source>
        <dbReference type="SAM" id="Phobius"/>
    </source>
</evidence>
<proteinExistence type="predicted"/>
<feature type="transmembrane region" description="Helical" evidence="1">
    <location>
        <begin position="121"/>
        <end position="144"/>
    </location>
</feature>
<sequence>MLLFLLALTGFAFLDSLDVLLVGVTTAVVYDSRLSRRSPVPGALSFLAGVFAVTTVFGLTFVLGLHFLTDLVSLDITPAMRYWAELLAGIVLLVLGSLRGSKGGSAAAVPQWALEARRRPLLLGFVGVAIGLGQAPTAVPYLAALTMISARDPRPSVWPLIIVAYCLIALLPPMLVLFTSTLKTGRSRRFYRGLVRGLKRFGPLSVRVLLLVAGAALVADAVVHHARP</sequence>
<dbReference type="Proteomes" id="UP000683310">
    <property type="component" value="Chromosome"/>
</dbReference>
<keyword evidence="1" id="KW-0812">Transmembrane</keyword>
<feature type="transmembrane region" description="Helical" evidence="1">
    <location>
        <begin position="80"/>
        <end position="100"/>
    </location>
</feature>
<keyword evidence="1" id="KW-0472">Membrane</keyword>
<dbReference type="RefSeq" id="WP_213560491.1">
    <property type="nucleotide sequence ID" value="NZ_JBHZDI010000102.1"/>
</dbReference>
<name>A0ABX8CYT7_9NOCA</name>
<evidence type="ECO:0000313" key="2">
    <source>
        <dbReference type="EMBL" id="QVI24428.1"/>
    </source>
</evidence>
<keyword evidence="3" id="KW-1185">Reference proteome</keyword>
<keyword evidence="1" id="KW-1133">Transmembrane helix</keyword>